<dbReference type="RefSeq" id="WP_108674132.1">
    <property type="nucleotide sequence ID" value="NZ_CP025628.1"/>
</dbReference>
<dbReference type="Pfam" id="PF02686">
    <property type="entry name" value="GatC"/>
    <property type="match status" value="1"/>
</dbReference>
<accession>A0A3Q8ERZ8</accession>
<reference evidence="2 3" key="1">
    <citation type="journal article" date="2018" name="Parasitology">
        <title>The reduced genome of Candidatus Kinetoplastibacterium sorsogonicusi, the endosymbiont of Kentomonas sorsogonicus (Trypanosomatidae): loss of the haem-synthesis pathway.</title>
        <authorList>
            <person name="Silva F.M."/>
            <person name="Kostygov A.Y."/>
            <person name="Spodareva V.V."/>
            <person name="Butenko A."/>
            <person name="Tossou R."/>
            <person name="Lukes J."/>
            <person name="Yurchenko V."/>
            <person name="Alves J.M.P."/>
        </authorList>
    </citation>
    <scope>NUCLEOTIDE SEQUENCE [LARGE SCALE GENOMIC DNA]</scope>
    <source>
        <strain evidence="2 3">MF-08</strain>
    </source>
</reference>
<dbReference type="PANTHER" id="PTHR15004:SF0">
    <property type="entry name" value="GLUTAMYL-TRNA(GLN) AMIDOTRANSFERASE SUBUNIT C, MITOCHONDRIAL"/>
    <property type="match status" value="1"/>
</dbReference>
<keyword evidence="3" id="KW-1185">Reference proteome</keyword>
<gene>
    <name evidence="2" type="primary">gatC</name>
    <name evidence="2" type="ORF">CKSOR_00637</name>
</gene>
<dbReference type="SUPFAM" id="SSF141000">
    <property type="entry name" value="Glu-tRNAGln amidotransferase C subunit"/>
    <property type="match status" value="1"/>
</dbReference>
<dbReference type="AlphaFoldDB" id="A0A3Q8ERZ8"/>
<proteinExistence type="predicted"/>
<keyword evidence="2" id="KW-0436">Ligase</keyword>
<dbReference type="InterPro" id="IPR036113">
    <property type="entry name" value="Asp/Glu-ADT_sf_sub_c"/>
</dbReference>
<evidence type="ECO:0000313" key="2">
    <source>
        <dbReference type="EMBL" id="AWD32738.1"/>
    </source>
</evidence>
<dbReference type="InterPro" id="IPR003837">
    <property type="entry name" value="GatC"/>
</dbReference>
<dbReference type="Gene3D" id="1.10.20.60">
    <property type="entry name" value="Glu-tRNAGln amidotransferase C subunit, N-terminal domain"/>
    <property type="match status" value="1"/>
</dbReference>
<dbReference type="GO" id="GO:0016740">
    <property type="term" value="F:transferase activity"/>
    <property type="evidence" value="ECO:0007669"/>
    <property type="project" value="UniProtKB-KW"/>
</dbReference>
<evidence type="ECO:0000313" key="3">
    <source>
        <dbReference type="Proteomes" id="UP000266796"/>
    </source>
</evidence>
<dbReference type="KEGG" id="kso:CKSOR_00637"/>
<dbReference type="GO" id="GO:0070681">
    <property type="term" value="P:glutaminyl-tRNAGln biosynthesis via transamidation"/>
    <property type="evidence" value="ECO:0007669"/>
    <property type="project" value="TreeGrafter"/>
</dbReference>
<organism evidence="2 3">
    <name type="scientific">Candidatus Kinetoplastidibacterium kentomonadis</name>
    <dbReference type="NCBI Taxonomy" id="1576550"/>
    <lineage>
        <taxon>Bacteria</taxon>
        <taxon>Pseudomonadati</taxon>
        <taxon>Pseudomonadota</taxon>
        <taxon>Betaproteobacteria</taxon>
        <taxon>Candidatus Kinetoplastidibacterium</taxon>
    </lineage>
</organism>
<sequence length="100" mass="11627">MILNQKNIKNIANIAKIDLQDKQLELMTHEINNLLKIISKIDLINTDKVEELINPILSYQDETLFLRKDEVNFDQESNKTILKNAPEINNNLFLVPIVIE</sequence>
<evidence type="ECO:0000256" key="1">
    <source>
        <dbReference type="ARBA" id="ARBA00014426"/>
    </source>
</evidence>
<dbReference type="PANTHER" id="PTHR15004">
    <property type="entry name" value="GLUTAMYL-TRNA(GLN) AMIDOTRANSFERASE SUBUNIT C, MITOCHONDRIAL"/>
    <property type="match status" value="1"/>
</dbReference>
<dbReference type="NCBIfam" id="TIGR00135">
    <property type="entry name" value="gatC"/>
    <property type="match status" value="1"/>
</dbReference>
<dbReference type="Proteomes" id="UP000266796">
    <property type="component" value="Chromosome"/>
</dbReference>
<dbReference type="EMBL" id="CP025628">
    <property type="protein sequence ID" value="AWD32738.1"/>
    <property type="molecule type" value="Genomic_DNA"/>
</dbReference>
<keyword evidence="2" id="KW-0808">Transferase</keyword>
<protein>
    <recommendedName>
        <fullName evidence="1">Glutamyl-tRNA(Gln) amidotransferase subunit C</fullName>
    </recommendedName>
</protein>
<name>A0A3Q8ERZ8_9PROT</name>
<dbReference type="GO" id="GO:0016874">
    <property type="term" value="F:ligase activity"/>
    <property type="evidence" value="ECO:0007669"/>
    <property type="project" value="UniProtKB-KW"/>
</dbReference>
<dbReference type="GO" id="GO:0006450">
    <property type="term" value="P:regulation of translational fidelity"/>
    <property type="evidence" value="ECO:0007669"/>
    <property type="project" value="InterPro"/>
</dbReference>
<dbReference type="OrthoDB" id="9794326at2"/>